<comment type="caution">
    <text evidence="1">The sequence shown here is derived from an EMBL/GenBank/DDBJ whole genome shotgun (WGS) entry which is preliminary data.</text>
</comment>
<keyword evidence="2" id="KW-1185">Reference proteome</keyword>
<reference evidence="1 2" key="1">
    <citation type="submission" date="2018-06" db="EMBL/GenBank/DDBJ databases">
        <title>Comparative genomics reveals the genomic features of Rhizophagus irregularis, R. cerebriforme, R. diaphanum and Gigaspora rosea, and their symbiotic lifestyle signature.</title>
        <authorList>
            <person name="Morin E."/>
            <person name="San Clemente H."/>
            <person name="Chen E.C.H."/>
            <person name="De La Providencia I."/>
            <person name="Hainaut M."/>
            <person name="Kuo A."/>
            <person name="Kohler A."/>
            <person name="Murat C."/>
            <person name="Tang N."/>
            <person name="Roy S."/>
            <person name="Loubradou J."/>
            <person name="Henrissat B."/>
            <person name="Grigoriev I.V."/>
            <person name="Corradi N."/>
            <person name="Roux C."/>
            <person name="Martin F.M."/>
        </authorList>
    </citation>
    <scope>NUCLEOTIDE SEQUENCE [LARGE SCALE GENOMIC DNA]</scope>
    <source>
        <strain evidence="1 2">DAOM 227022</strain>
    </source>
</reference>
<dbReference type="Proteomes" id="UP000265703">
    <property type="component" value="Unassembled WGS sequence"/>
</dbReference>
<accession>A0A397SLN3</accession>
<evidence type="ECO:0000313" key="2">
    <source>
        <dbReference type="Proteomes" id="UP000265703"/>
    </source>
</evidence>
<proteinExistence type="predicted"/>
<evidence type="ECO:0000313" key="1">
    <source>
        <dbReference type="EMBL" id="RIA87053.1"/>
    </source>
</evidence>
<sequence length="168" mass="19727">MEKTKNDLNIITVLGVYFIDILTKKYKWIPSSMDHKIWKAIKKVNRNNNNNNNKNSSDSDQNSITGTIGRVTLNELLSGTEKQKNEIINNMIIDEEKIDCEKIDGEIIDNEIIDSEIIDHENIDDEIIDSEIIENEIIECIYIYLYMHIMRLLISLVKFYYQKEKILI</sequence>
<protein>
    <submittedName>
        <fullName evidence="1">Uncharacterized protein</fullName>
    </submittedName>
</protein>
<dbReference type="AlphaFoldDB" id="A0A397SLN3"/>
<name>A0A397SLN3_9GLOM</name>
<gene>
    <name evidence="1" type="ORF">C1645_778168</name>
</gene>
<organism evidence="1 2">
    <name type="scientific">Glomus cerebriforme</name>
    <dbReference type="NCBI Taxonomy" id="658196"/>
    <lineage>
        <taxon>Eukaryota</taxon>
        <taxon>Fungi</taxon>
        <taxon>Fungi incertae sedis</taxon>
        <taxon>Mucoromycota</taxon>
        <taxon>Glomeromycotina</taxon>
        <taxon>Glomeromycetes</taxon>
        <taxon>Glomerales</taxon>
        <taxon>Glomeraceae</taxon>
        <taxon>Glomus</taxon>
    </lineage>
</organism>
<dbReference type="EMBL" id="QKYT01000329">
    <property type="protein sequence ID" value="RIA87053.1"/>
    <property type="molecule type" value="Genomic_DNA"/>
</dbReference>